<accession>A0ABR4IJS4</accession>
<sequence>MWGKVSFHRTRKPSGENHPPTDSPVYQSTPRAVSHSRDLSSKALPTLPSGPPNSHFTAHQPEPNPRVASSIYSRDTVVFDHPRQRSISDTYRLSRQYNPPGSDHSYSQGTRSVDISPPDSPITRIRSRSSSRVSPIEDEPPQVSQASGDTPTGSKFASHIPILRKRVDSQPDRLQPMRPPIVNATRWDDFSGERTTGRQGRIGQATPGSVSFETHVSAAPPPSHSSKIFGWGKDQLSSRKKLSEPRNRFYGSDEATPFAPREPWKGQSGRAPTVAPIQEKPRNRSSSRLRLSRSYDRLREMNTPSPVSGIVRPSTVTTIITASTENHKQEPRRNPYDAREAEGNASAVSGNAPPRVDILSGPELSVGLTDLRLAENDVNEPTSRFSVTTYDPTEVGSPTPSPRHSITPSPPPSIIDTASQSSGTPRSVMSRARPVPSTIAPGKRPVRKPTPSEIPLDKALPQNPAELTAQGRIEMLEAKRNDLIRRRTNINTIIHELTQVIQPSSIAYDMAAREEVKKTVTSLNNELAEIKKEEHEIGLKLLRAWKKRADEDFYGQSSSLWVKRVTS</sequence>
<feature type="compositionally biased region" description="Low complexity" evidence="1">
    <location>
        <begin position="115"/>
        <end position="134"/>
    </location>
</feature>
<feature type="compositionally biased region" description="Polar residues" evidence="1">
    <location>
        <begin position="379"/>
        <end position="391"/>
    </location>
</feature>
<dbReference type="PANTHER" id="PTHR42023:SF1">
    <property type="entry name" value="BHLH DOMAIN-CONTAINING PROTEIN"/>
    <property type="match status" value="1"/>
</dbReference>
<comment type="caution">
    <text evidence="2">The sequence shown here is derived from an EMBL/GenBank/DDBJ whole genome shotgun (WGS) entry which is preliminary data.</text>
</comment>
<name>A0ABR4IJS4_9EURO</name>
<proteinExistence type="predicted"/>
<feature type="compositionally biased region" description="Polar residues" evidence="1">
    <location>
        <begin position="142"/>
        <end position="155"/>
    </location>
</feature>
<feature type="compositionally biased region" description="Polar residues" evidence="1">
    <location>
        <begin position="85"/>
        <end position="113"/>
    </location>
</feature>
<evidence type="ECO:0000313" key="2">
    <source>
        <dbReference type="EMBL" id="KAL2827053.1"/>
    </source>
</evidence>
<feature type="compositionally biased region" description="Basic residues" evidence="1">
    <location>
        <begin position="1"/>
        <end position="12"/>
    </location>
</feature>
<feature type="region of interest" description="Disordered" evidence="1">
    <location>
        <begin position="212"/>
        <end position="294"/>
    </location>
</feature>
<evidence type="ECO:0000313" key="3">
    <source>
        <dbReference type="Proteomes" id="UP001610335"/>
    </source>
</evidence>
<keyword evidence="3" id="KW-1185">Reference proteome</keyword>
<feature type="region of interest" description="Disordered" evidence="1">
    <location>
        <begin position="1"/>
        <end position="179"/>
    </location>
</feature>
<protein>
    <recommendedName>
        <fullName evidence="4">BHLH domain-containing protein</fullName>
    </recommendedName>
</protein>
<feature type="compositionally biased region" description="Basic and acidic residues" evidence="1">
    <location>
        <begin position="325"/>
        <end position="342"/>
    </location>
</feature>
<feature type="region of interest" description="Disordered" evidence="1">
    <location>
        <begin position="375"/>
        <end position="458"/>
    </location>
</feature>
<evidence type="ECO:0008006" key="4">
    <source>
        <dbReference type="Google" id="ProtNLM"/>
    </source>
</evidence>
<dbReference type="EMBL" id="JBFXLS010000027">
    <property type="protein sequence ID" value="KAL2827053.1"/>
    <property type="molecule type" value="Genomic_DNA"/>
</dbReference>
<reference evidence="2 3" key="1">
    <citation type="submission" date="2024-07" db="EMBL/GenBank/DDBJ databases">
        <title>Section-level genome sequencing and comparative genomics of Aspergillus sections Usti and Cavernicolus.</title>
        <authorList>
            <consortium name="Lawrence Berkeley National Laboratory"/>
            <person name="Nybo J.L."/>
            <person name="Vesth T.C."/>
            <person name="Theobald S."/>
            <person name="Frisvad J.C."/>
            <person name="Larsen T.O."/>
            <person name="Kjaerboelling I."/>
            <person name="Rothschild-Mancinelli K."/>
            <person name="Lyhne E.K."/>
            <person name="Kogle M.E."/>
            <person name="Barry K."/>
            <person name="Clum A."/>
            <person name="Na H."/>
            <person name="Ledsgaard L."/>
            <person name="Lin J."/>
            <person name="Lipzen A."/>
            <person name="Kuo A."/>
            <person name="Riley R."/>
            <person name="Mondo S."/>
            <person name="LaButti K."/>
            <person name="Haridas S."/>
            <person name="Pangalinan J."/>
            <person name="Salamov A.A."/>
            <person name="Simmons B.A."/>
            <person name="Magnuson J.K."/>
            <person name="Chen J."/>
            <person name="Drula E."/>
            <person name="Henrissat B."/>
            <person name="Wiebenga A."/>
            <person name="Lubbers R.J."/>
            <person name="Gomes A.C."/>
            <person name="Makela M.R."/>
            <person name="Stajich J."/>
            <person name="Grigoriev I.V."/>
            <person name="Mortensen U.H."/>
            <person name="De vries R.P."/>
            <person name="Baker S.E."/>
            <person name="Andersen M.R."/>
        </authorList>
    </citation>
    <scope>NUCLEOTIDE SEQUENCE [LARGE SCALE GENOMIC DNA]</scope>
    <source>
        <strain evidence="2 3">CBS 600.67</strain>
    </source>
</reference>
<dbReference type="PANTHER" id="PTHR42023">
    <property type="entry name" value="BHLH DOMAIN-CONTAINING PROTEIN"/>
    <property type="match status" value="1"/>
</dbReference>
<feature type="region of interest" description="Disordered" evidence="1">
    <location>
        <begin position="322"/>
        <end position="358"/>
    </location>
</feature>
<gene>
    <name evidence="2" type="ORF">BDW59DRAFT_59947</name>
</gene>
<evidence type="ECO:0000256" key="1">
    <source>
        <dbReference type="SAM" id="MobiDB-lite"/>
    </source>
</evidence>
<dbReference type="Proteomes" id="UP001610335">
    <property type="component" value="Unassembled WGS sequence"/>
</dbReference>
<organism evidence="2 3">
    <name type="scientific">Aspergillus cavernicola</name>
    <dbReference type="NCBI Taxonomy" id="176166"/>
    <lineage>
        <taxon>Eukaryota</taxon>
        <taxon>Fungi</taxon>
        <taxon>Dikarya</taxon>
        <taxon>Ascomycota</taxon>
        <taxon>Pezizomycotina</taxon>
        <taxon>Eurotiomycetes</taxon>
        <taxon>Eurotiomycetidae</taxon>
        <taxon>Eurotiales</taxon>
        <taxon>Aspergillaceae</taxon>
        <taxon>Aspergillus</taxon>
        <taxon>Aspergillus subgen. Nidulantes</taxon>
    </lineage>
</organism>